<proteinExistence type="inferred from homology"/>
<feature type="domain" description="Solute-binding protein family 5" evidence="5">
    <location>
        <begin position="91"/>
        <end position="159"/>
    </location>
</feature>
<dbReference type="EMBL" id="DYUK01000275">
    <property type="protein sequence ID" value="HJG81188.1"/>
    <property type="molecule type" value="Genomic_DNA"/>
</dbReference>
<keyword evidence="3 4" id="KW-0732">Signal</keyword>
<reference evidence="6" key="1">
    <citation type="journal article" date="2021" name="PeerJ">
        <title>Extensive microbial diversity within the chicken gut microbiome revealed by metagenomics and culture.</title>
        <authorList>
            <person name="Gilroy R."/>
            <person name="Ravi A."/>
            <person name="Getino M."/>
            <person name="Pursley I."/>
            <person name="Horton D.L."/>
            <person name="Alikhan N.F."/>
            <person name="Baker D."/>
            <person name="Gharbi K."/>
            <person name="Hall N."/>
            <person name="Watson M."/>
            <person name="Adriaenssens E.M."/>
            <person name="Foster-Nyarko E."/>
            <person name="Jarju S."/>
            <person name="Secka A."/>
            <person name="Antonio M."/>
            <person name="Oren A."/>
            <person name="Chaudhuri R.R."/>
            <person name="La Ragione R."/>
            <person name="Hildebrand F."/>
            <person name="Pallen M.J."/>
        </authorList>
    </citation>
    <scope>NUCLEOTIDE SEQUENCE</scope>
    <source>
        <strain evidence="6">ChiGjej5B5-7349</strain>
    </source>
</reference>
<dbReference type="SUPFAM" id="SSF53850">
    <property type="entry name" value="Periplasmic binding protein-like II"/>
    <property type="match status" value="1"/>
</dbReference>
<dbReference type="PANTHER" id="PTHR30290:SF9">
    <property type="entry name" value="OLIGOPEPTIDE-BINDING PROTEIN APPA"/>
    <property type="match status" value="1"/>
</dbReference>
<name>A0A921MFF2_9MICO</name>
<feature type="signal peptide" evidence="4">
    <location>
        <begin position="1"/>
        <end position="39"/>
    </location>
</feature>
<evidence type="ECO:0000313" key="6">
    <source>
        <dbReference type="EMBL" id="HJG81188.1"/>
    </source>
</evidence>
<dbReference type="Gene3D" id="3.40.190.10">
    <property type="entry name" value="Periplasmic binding protein-like II"/>
    <property type="match status" value="1"/>
</dbReference>
<evidence type="ECO:0000256" key="2">
    <source>
        <dbReference type="ARBA" id="ARBA00022448"/>
    </source>
</evidence>
<dbReference type="InterPro" id="IPR039424">
    <property type="entry name" value="SBP_5"/>
</dbReference>
<dbReference type="PANTHER" id="PTHR30290">
    <property type="entry name" value="PERIPLASMIC BINDING COMPONENT OF ABC TRANSPORTER"/>
    <property type="match status" value="1"/>
</dbReference>
<dbReference type="AlphaFoldDB" id="A0A921MFF2"/>
<reference evidence="6" key="2">
    <citation type="submission" date="2021-09" db="EMBL/GenBank/DDBJ databases">
        <authorList>
            <person name="Gilroy R."/>
        </authorList>
    </citation>
    <scope>NUCLEOTIDE SEQUENCE</scope>
    <source>
        <strain evidence="6">ChiGjej5B5-7349</strain>
    </source>
</reference>
<accession>A0A921MFF2</accession>
<dbReference type="GO" id="GO:1904680">
    <property type="term" value="F:peptide transmembrane transporter activity"/>
    <property type="evidence" value="ECO:0007669"/>
    <property type="project" value="TreeGrafter"/>
</dbReference>
<protein>
    <submittedName>
        <fullName evidence="6">ABC transporter substrate-binding protein</fullName>
    </submittedName>
</protein>
<evidence type="ECO:0000256" key="4">
    <source>
        <dbReference type="SAM" id="SignalP"/>
    </source>
</evidence>
<sequence length="161" mass="16943">MTHGTRPQRRPHLTRRQFSLLAGAALGTAALAVPRIASADTAAEAAPTPGGSLTWGWRLPSTWDSSRGIGYDVHVLSLVYAGLTRLGPDGELEPDLAHSWTYNEAGDAVTFHLRPGLVYSDGAPLTAEAVKAGLERSRDLPGATSAQSLAVIEDITADSET</sequence>
<evidence type="ECO:0000256" key="1">
    <source>
        <dbReference type="ARBA" id="ARBA00005695"/>
    </source>
</evidence>
<dbReference type="InterPro" id="IPR000914">
    <property type="entry name" value="SBP_5_dom"/>
</dbReference>
<dbReference type="GO" id="GO:0015833">
    <property type="term" value="P:peptide transport"/>
    <property type="evidence" value="ECO:0007669"/>
    <property type="project" value="TreeGrafter"/>
</dbReference>
<dbReference type="PROSITE" id="PS51318">
    <property type="entry name" value="TAT"/>
    <property type="match status" value="1"/>
</dbReference>
<keyword evidence="2" id="KW-0813">Transport</keyword>
<feature type="non-terminal residue" evidence="6">
    <location>
        <position position="161"/>
    </location>
</feature>
<gene>
    <name evidence="6" type="ORF">K8V08_12330</name>
</gene>
<dbReference type="InterPro" id="IPR006311">
    <property type="entry name" value="TAT_signal"/>
</dbReference>
<evidence type="ECO:0000259" key="5">
    <source>
        <dbReference type="Pfam" id="PF00496"/>
    </source>
</evidence>
<organism evidence="6 7">
    <name type="scientific">Brevibacterium senegalense</name>
    <dbReference type="NCBI Taxonomy" id="1033736"/>
    <lineage>
        <taxon>Bacteria</taxon>
        <taxon>Bacillati</taxon>
        <taxon>Actinomycetota</taxon>
        <taxon>Actinomycetes</taxon>
        <taxon>Micrococcales</taxon>
        <taxon>Brevibacteriaceae</taxon>
        <taxon>Brevibacterium</taxon>
    </lineage>
</organism>
<comment type="caution">
    <text evidence="6">The sequence shown here is derived from an EMBL/GenBank/DDBJ whole genome shotgun (WGS) entry which is preliminary data.</text>
</comment>
<evidence type="ECO:0000313" key="7">
    <source>
        <dbReference type="Proteomes" id="UP000784435"/>
    </source>
</evidence>
<dbReference type="Pfam" id="PF00496">
    <property type="entry name" value="SBP_bac_5"/>
    <property type="match status" value="1"/>
</dbReference>
<comment type="similarity">
    <text evidence="1">Belongs to the bacterial solute-binding protein 5 family.</text>
</comment>
<dbReference type="Proteomes" id="UP000784435">
    <property type="component" value="Unassembled WGS sequence"/>
</dbReference>
<evidence type="ECO:0000256" key="3">
    <source>
        <dbReference type="ARBA" id="ARBA00022729"/>
    </source>
</evidence>
<feature type="chain" id="PRO_5037688484" evidence="4">
    <location>
        <begin position="40"/>
        <end position="161"/>
    </location>
</feature>